<dbReference type="Proteomes" id="UP000732377">
    <property type="component" value="Unassembled WGS sequence"/>
</dbReference>
<feature type="coiled-coil region" evidence="1">
    <location>
        <begin position="380"/>
        <end position="425"/>
    </location>
</feature>
<dbReference type="NCBIfam" id="TIGR02680">
    <property type="entry name" value="TIGR02680 family protein"/>
    <property type="match status" value="1"/>
</dbReference>
<feature type="compositionally biased region" description="Basic and acidic residues" evidence="2">
    <location>
        <begin position="611"/>
        <end position="628"/>
    </location>
</feature>
<sequence>MALWQRLELDLEEERRAIPGGPQGWRPERLILRDWWHWRDQEFGFAHGRLALTGQNAGGKSSLLALAIPVLLDGRTEPARLDPAQSRDRFLHYYLLGADGAEAGNPDVFRYEARTGYIALEFYHTVDQRFLTIGMGVSASRSSPRRITDWWGFLLVKGQRLGRDFDVRGADGTCLGRREFARLVGDGGIVVTEKAEYQRLVNDYLFGFEGDDFDALIAMLLQARRPKLGEQAGPDKVCDLLRRSLPGISPDRLSRVGEVVNNIEEYRRNLADVTEKAEAVGRVDAALYALAEVLVQEAAVQYQSVQGSLGGVVGRLKEARASLAAAEEGLAALEEQGQNRAREQAALEAEVEELRQGEGADLQDRLRDAKERAFQAAGRAAELEGRLREQREHLEEAEARRRQTAAEFDDRRRAMAAEVENLAREAEGLGWHEAAGELREARKAIVVLAVDDPPAVVEGAWPDSRLVVEAEDLQRGFADAARARRALDEAELAFAVAQERIADLRGRAGLAADALEAAKDRAEAERESLILQIAAWQQESRVLAPSDTDVARLTARVQALEAPPAGGVHELVEPIRDLAAYRKRQLEARVASLEDELRAAQLRVDRLAERRAEVEADAGDPPRSEVRARARQGAPDLRPLFRWARFRPGVPQDVQARVETAILEAGWLDLLVLPGAESGAGETHAGQARPTDARVADAVILPRPVAGPSLLEVLEPEPGAPATVLAALASIGWGEGTGDRWVSPDGRWRNGVAEGQVGPWVQEEAGYLGEENRIRRRERRLRKVDAALQEAQAALAAVEARRREAADAVKVVDAELEALYRLPWQALFRALDDVLRRAEEAQQARQAVEDEQPKVAQAEAEVRRRTVAFHQAAADLPQAAGLDYEGLMQRRQDFAAMGARIGRLTAHAEALVRCAADYRSQTEQLQRDQQSLAALERDMERIRQEQAAAAAAVKALEQRLADPDLRARQQRLERALERLRALQAKAKQASEQRGRLEAQRESAQGRIAELEPQEETFRRELGLRLEQVRRRLGLHPLLTPYLEALDQEGVVSTMHRLARLVETEDLEQVKSLRQGELNEVVHACRDLLRDYVPTWNPERTSLSFRHERVPMTATQLRERLEARAREYAELMEEEQRKLYEDIIYQGILDELRRLIRAAREFTRRTNEKLKGLQLSNGEQLSLRLSLLPSDQMPGARIAHELEQMEQGSRWLDDQKREVLLNTIKEEVERVREAARAGGEEIGYQEAVARALDYRNWYEYQLLSRMPGASAPVPIRTRGFGQRSTSAKAWALAVPVLAGVAARYDASPRTDLPRLVALDEAFAGFDANNQKNYLDFLSQLGFCWIITAPDELPYSESLSAAMTYRMSLEGTLHTAFPILWNGSVAREPLADLGPEPGEGAEP</sequence>
<dbReference type="InterPro" id="IPR027417">
    <property type="entry name" value="P-loop_NTPase"/>
</dbReference>
<protein>
    <submittedName>
        <fullName evidence="3">TIGR02680 family protein</fullName>
    </submittedName>
</protein>
<dbReference type="PANTHER" id="PTHR32182">
    <property type="entry name" value="DNA REPLICATION AND REPAIR PROTEIN RECF"/>
    <property type="match status" value="1"/>
</dbReference>
<evidence type="ECO:0000256" key="1">
    <source>
        <dbReference type="SAM" id="Coils"/>
    </source>
</evidence>
<dbReference type="InterPro" id="IPR013496">
    <property type="entry name" value="CHP02680"/>
</dbReference>
<organism evidence="3 4">
    <name type="scientific">Symbiobacterium thermophilum</name>
    <dbReference type="NCBI Taxonomy" id="2734"/>
    <lineage>
        <taxon>Bacteria</taxon>
        <taxon>Bacillati</taxon>
        <taxon>Bacillota</taxon>
        <taxon>Clostridia</taxon>
        <taxon>Eubacteriales</taxon>
        <taxon>Symbiobacteriaceae</taxon>
        <taxon>Symbiobacterium</taxon>
    </lineage>
</organism>
<dbReference type="RefSeq" id="WP_273380293.1">
    <property type="nucleotide sequence ID" value="NZ_PIUK01000144.1"/>
</dbReference>
<feature type="coiled-coil region" evidence="1">
    <location>
        <begin position="774"/>
        <end position="851"/>
    </location>
</feature>
<feature type="coiled-coil region" evidence="1">
    <location>
        <begin position="480"/>
        <end position="539"/>
    </location>
</feature>
<dbReference type="GO" id="GO:0006302">
    <property type="term" value="P:double-strand break repair"/>
    <property type="evidence" value="ECO:0007669"/>
    <property type="project" value="TreeGrafter"/>
</dbReference>
<name>A0A953I408_SYMTR</name>
<reference evidence="3" key="1">
    <citation type="submission" date="2017-11" db="EMBL/GenBank/DDBJ databases">
        <title>Three new genomes from thermophilic consortium.</title>
        <authorList>
            <person name="Quaggio R."/>
            <person name="Amgarten D."/>
            <person name="Setubal J.C."/>
        </authorList>
    </citation>
    <scope>NUCLEOTIDE SEQUENCE</scope>
    <source>
        <strain evidence="3">ZCTH01-B2</strain>
    </source>
</reference>
<evidence type="ECO:0000313" key="3">
    <source>
        <dbReference type="EMBL" id="MBY6277155.1"/>
    </source>
</evidence>
<dbReference type="EMBL" id="PIUK01000144">
    <property type="protein sequence ID" value="MBY6277155.1"/>
    <property type="molecule type" value="Genomic_DNA"/>
</dbReference>
<feature type="coiled-coil region" evidence="1">
    <location>
        <begin position="918"/>
        <end position="1006"/>
    </location>
</feature>
<comment type="caution">
    <text evidence="3">The sequence shown here is derived from an EMBL/GenBank/DDBJ whole genome shotgun (WGS) entry which is preliminary data.</text>
</comment>
<accession>A0A953I408</accession>
<dbReference type="SUPFAM" id="SSF52540">
    <property type="entry name" value="P-loop containing nucleoside triphosphate hydrolases"/>
    <property type="match status" value="1"/>
</dbReference>
<evidence type="ECO:0000256" key="2">
    <source>
        <dbReference type="SAM" id="MobiDB-lite"/>
    </source>
</evidence>
<feature type="coiled-coil region" evidence="1">
    <location>
        <begin position="256"/>
        <end position="283"/>
    </location>
</feature>
<gene>
    <name evidence="3" type="ORF">CWE10_13245</name>
</gene>
<dbReference type="PANTHER" id="PTHR32182:SF0">
    <property type="entry name" value="DNA REPLICATION AND REPAIR PROTEIN RECF"/>
    <property type="match status" value="1"/>
</dbReference>
<proteinExistence type="predicted"/>
<dbReference type="Gene3D" id="3.40.50.300">
    <property type="entry name" value="P-loop containing nucleotide triphosphate hydrolases"/>
    <property type="match status" value="2"/>
</dbReference>
<feature type="coiled-coil region" evidence="1">
    <location>
        <begin position="316"/>
        <end position="350"/>
    </location>
</feature>
<dbReference type="GO" id="GO:0000731">
    <property type="term" value="P:DNA synthesis involved in DNA repair"/>
    <property type="evidence" value="ECO:0007669"/>
    <property type="project" value="TreeGrafter"/>
</dbReference>
<feature type="region of interest" description="Disordered" evidence="2">
    <location>
        <begin position="611"/>
        <end position="631"/>
    </location>
</feature>
<dbReference type="Pfam" id="PF13558">
    <property type="entry name" value="SbcC_Walker_B"/>
    <property type="match status" value="1"/>
</dbReference>
<evidence type="ECO:0000313" key="4">
    <source>
        <dbReference type="Proteomes" id="UP000732377"/>
    </source>
</evidence>
<keyword evidence="1" id="KW-0175">Coiled coil</keyword>